<feature type="region of interest" description="Disordered" evidence="1">
    <location>
        <begin position="1"/>
        <end position="60"/>
    </location>
</feature>
<evidence type="ECO:0000256" key="1">
    <source>
        <dbReference type="SAM" id="MobiDB-lite"/>
    </source>
</evidence>
<sequence length="60" mass="6571">MSHRPNGEPSTERVAKRLDRADAARFPARDSHLEAGKSSPVCRLYGSETHGRSSTPGDHQ</sequence>
<reference evidence="2 3" key="1">
    <citation type="submission" date="2018-10" db="EMBL/GenBank/DDBJ databases">
        <title>Natrarchaeobius chitinivorans gen. nov., sp. nov., and Natrarchaeobius haloalkaliphilus sp. nov., alkaliphilic, chitin-utilizing haloarchaea from hypersaline alkaline lakes.</title>
        <authorList>
            <person name="Sorokin D.Y."/>
            <person name="Elcheninov A.G."/>
            <person name="Kostrikina N.A."/>
            <person name="Bale N.J."/>
            <person name="Sinninghe Damste J.S."/>
            <person name="Khijniak T.V."/>
            <person name="Kublanov I.V."/>
            <person name="Toshchakov S.V."/>
        </authorList>
    </citation>
    <scope>NUCLEOTIDE SEQUENCE [LARGE SCALE GENOMIC DNA]</scope>
    <source>
        <strain evidence="2 3">AArcht7</strain>
    </source>
</reference>
<protein>
    <submittedName>
        <fullName evidence="2">Uncharacterized protein</fullName>
    </submittedName>
</protein>
<evidence type="ECO:0000313" key="3">
    <source>
        <dbReference type="Proteomes" id="UP000281431"/>
    </source>
</evidence>
<keyword evidence="3" id="KW-1185">Reference proteome</keyword>
<comment type="caution">
    <text evidence="2">The sequence shown here is derived from an EMBL/GenBank/DDBJ whole genome shotgun (WGS) entry which is preliminary data.</text>
</comment>
<gene>
    <name evidence="2" type="ORF">EA472_17085</name>
</gene>
<dbReference type="Proteomes" id="UP000281431">
    <property type="component" value="Unassembled WGS sequence"/>
</dbReference>
<organism evidence="2 3">
    <name type="scientific">Natrarchaeobius chitinivorans</name>
    <dbReference type="NCBI Taxonomy" id="1679083"/>
    <lineage>
        <taxon>Archaea</taxon>
        <taxon>Methanobacteriati</taxon>
        <taxon>Methanobacteriota</taxon>
        <taxon>Stenosarchaea group</taxon>
        <taxon>Halobacteria</taxon>
        <taxon>Halobacteriales</taxon>
        <taxon>Natrialbaceae</taxon>
        <taxon>Natrarchaeobius</taxon>
    </lineage>
</organism>
<name>A0A3N6NHV9_NATCH</name>
<dbReference type="EMBL" id="REFZ01000013">
    <property type="protein sequence ID" value="RQG98702.1"/>
    <property type="molecule type" value="Genomic_DNA"/>
</dbReference>
<feature type="compositionally biased region" description="Basic and acidic residues" evidence="1">
    <location>
        <begin position="10"/>
        <end position="35"/>
    </location>
</feature>
<accession>A0A3N6NHV9</accession>
<dbReference type="AlphaFoldDB" id="A0A3N6NHV9"/>
<evidence type="ECO:0000313" key="2">
    <source>
        <dbReference type="EMBL" id="RQG98702.1"/>
    </source>
</evidence>
<proteinExistence type="predicted"/>